<name>A0A8S3W3S8_PARAO</name>
<dbReference type="AlphaFoldDB" id="A0A8S3W3S8"/>
<sequence length="149" mass="17335">MTTQEFKSEEEKSESLIVKDEVAKENTLCPLKMGPPLMTKVPKRCTKPYRLKCSFICDVCRITFLENQQLKHHIRRIHFNLKATTPHYELKSVNQVWYEKVMNSHELIEIKKTGQNTLVMKKSEPNCTVQIAEVDNANAMDLSYLYPTS</sequence>
<evidence type="ECO:0000256" key="1">
    <source>
        <dbReference type="PROSITE-ProRule" id="PRU00042"/>
    </source>
</evidence>
<keyword evidence="1" id="KW-0479">Metal-binding</keyword>
<proteinExistence type="predicted"/>
<protein>
    <submittedName>
        <fullName evidence="3">(apollo) hypothetical protein</fullName>
    </submittedName>
</protein>
<keyword evidence="4" id="KW-1185">Reference proteome</keyword>
<keyword evidence="1" id="KW-0862">Zinc</keyword>
<gene>
    <name evidence="3" type="ORF">PAPOLLO_LOCUS1671</name>
</gene>
<evidence type="ECO:0000313" key="3">
    <source>
        <dbReference type="EMBL" id="CAG4938680.1"/>
    </source>
</evidence>
<evidence type="ECO:0000259" key="2">
    <source>
        <dbReference type="PROSITE" id="PS50157"/>
    </source>
</evidence>
<dbReference type="PROSITE" id="PS50157">
    <property type="entry name" value="ZINC_FINGER_C2H2_2"/>
    <property type="match status" value="1"/>
</dbReference>
<keyword evidence="1" id="KW-0863">Zinc-finger</keyword>
<dbReference type="PROSITE" id="PS00028">
    <property type="entry name" value="ZINC_FINGER_C2H2_1"/>
    <property type="match status" value="1"/>
</dbReference>
<feature type="domain" description="C2H2-type" evidence="2">
    <location>
        <begin position="55"/>
        <end position="83"/>
    </location>
</feature>
<dbReference type="Proteomes" id="UP000691718">
    <property type="component" value="Unassembled WGS sequence"/>
</dbReference>
<dbReference type="OrthoDB" id="7437528at2759"/>
<reference evidence="3" key="1">
    <citation type="submission" date="2021-04" db="EMBL/GenBank/DDBJ databases">
        <authorList>
            <person name="Tunstrom K."/>
        </authorList>
    </citation>
    <scope>NUCLEOTIDE SEQUENCE</scope>
</reference>
<comment type="caution">
    <text evidence="3">The sequence shown here is derived from an EMBL/GenBank/DDBJ whole genome shotgun (WGS) entry which is preliminary data.</text>
</comment>
<dbReference type="GO" id="GO:0008270">
    <property type="term" value="F:zinc ion binding"/>
    <property type="evidence" value="ECO:0007669"/>
    <property type="project" value="UniProtKB-KW"/>
</dbReference>
<accession>A0A8S3W3S8</accession>
<dbReference type="EMBL" id="CAJQZP010000103">
    <property type="protein sequence ID" value="CAG4938680.1"/>
    <property type="molecule type" value="Genomic_DNA"/>
</dbReference>
<evidence type="ECO:0000313" key="4">
    <source>
        <dbReference type="Proteomes" id="UP000691718"/>
    </source>
</evidence>
<dbReference type="InterPro" id="IPR013087">
    <property type="entry name" value="Znf_C2H2_type"/>
</dbReference>
<organism evidence="3 4">
    <name type="scientific">Parnassius apollo</name>
    <name type="common">Apollo butterfly</name>
    <name type="synonym">Papilio apollo</name>
    <dbReference type="NCBI Taxonomy" id="110799"/>
    <lineage>
        <taxon>Eukaryota</taxon>
        <taxon>Metazoa</taxon>
        <taxon>Ecdysozoa</taxon>
        <taxon>Arthropoda</taxon>
        <taxon>Hexapoda</taxon>
        <taxon>Insecta</taxon>
        <taxon>Pterygota</taxon>
        <taxon>Neoptera</taxon>
        <taxon>Endopterygota</taxon>
        <taxon>Lepidoptera</taxon>
        <taxon>Glossata</taxon>
        <taxon>Ditrysia</taxon>
        <taxon>Papilionoidea</taxon>
        <taxon>Papilionidae</taxon>
        <taxon>Parnassiinae</taxon>
        <taxon>Parnassini</taxon>
        <taxon>Parnassius</taxon>
        <taxon>Parnassius</taxon>
    </lineage>
</organism>